<dbReference type="CDD" id="cd06127">
    <property type="entry name" value="DEDDh"/>
    <property type="match status" value="1"/>
</dbReference>
<dbReference type="SUPFAM" id="SSF53098">
    <property type="entry name" value="Ribonuclease H-like"/>
    <property type="match status" value="1"/>
</dbReference>
<accession>A0ABD4Z2E9</accession>
<keyword evidence="3 5" id="KW-0269">Exonuclease</keyword>
<sequence>NCYKLPPGANSLSLQAKKSWQSSDQHYPGLLFIDRIGCCLGTVQKIRGKKMSDELYVSIDVETSGPVPGIYSLLSIGACLVSDPSQSIYLELQPDGLQHDPEAVAVTGLDVTKLESEGLPPQVAMLKLDQWLTHVCPENEKAVFVGLNAPFDWAFINYYFHKHTGANPFGFTAIDMKAYYMGATGCRWKETKSSQMIARLNPQSAPNHHALDDARFQAELFALMLAEDRNC</sequence>
<keyword evidence="2" id="KW-0378">Hydrolase</keyword>
<name>A0ABD4Z2E9_9BURK</name>
<dbReference type="PANTHER" id="PTHR30231">
    <property type="entry name" value="DNA POLYMERASE III SUBUNIT EPSILON"/>
    <property type="match status" value="1"/>
</dbReference>
<evidence type="ECO:0000256" key="2">
    <source>
        <dbReference type="ARBA" id="ARBA00022801"/>
    </source>
</evidence>
<dbReference type="SMART" id="SM00479">
    <property type="entry name" value="EXOIII"/>
    <property type="match status" value="1"/>
</dbReference>
<feature type="non-terminal residue" evidence="5">
    <location>
        <position position="1"/>
    </location>
</feature>
<protein>
    <submittedName>
        <fullName evidence="5">3'-5' exonuclease</fullName>
    </submittedName>
</protein>
<evidence type="ECO:0000313" key="5">
    <source>
        <dbReference type="EMBL" id="MDH1181967.1"/>
    </source>
</evidence>
<dbReference type="RefSeq" id="WP_279992334.1">
    <property type="nucleotide sequence ID" value="NZ_JAOBZK010000084.1"/>
</dbReference>
<dbReference type="Pfam" id="PF00929">
    <property type="entry name" value="RNase_T"/>
    <property type="match status" value="1"/>
</dbReference>
<dbReference type="InterPro" id="IPR036397">
    <property type="entry name" value="RNaseH_sf"/>
</dbReference>
<gene>
    <name evidence="5" type="ORF">N5C72_28150</name>
</gene>
<dbReference type="GO" id="GO:0006259">
    <property type="term" value="P:DNA metabolic process"/>
    <property type="evidence" value="ECO:0007669"/>
    <property type="project" value="UniProtKB-ARBA"/>
</dbReference>
<reference evidence="5 6" key="1">
    <citation type="submission" date="2022-09" db="EMBL/GenBank/DDBJ databases">
        <title>Intensive care unit water sources are persistently colonized with multi-drug resistant bacteria and are the site of extensive horizontal gene transfer of antibiotic resistance genes.</title>
        <authorList>
            <person name="Diorio-Toth L."/>
        </authorList>
    </citation>
    <scope>NUCLEOTIDE SEQUENCE [LARGE SCALE GENOMIC DNA]</scope>
    <source>
        <strain evidence="5 6">GD03967</strain>
    </source>
</reference>
<keyword evidence="1" id="KW-0540">Nuclease</keyword>
<dbReference type="Proteomes" id="UP001158644">
    <property type="component" value="Unassembled WGS sequence"/>
</dbReference>
<evidence type="ECO:0000256" key="3">
    <source>
        <dbReference type="ARBA" id="ARBA00022839"/>
    </source>
</evidence>
<dbReference type="AlphaFoldDB" id="A0ABD4Z2E9"/>
<evidence type="ECO:0000313" key="6">
    <source>
        <dbReference type="Proteomes" id="UP001158644"/>
    </source>
</evidence>
<proteinExistence type="predicted"/>
<dbReference type="InterPro" id="IPR012337">
    <property type="entry name" value="RNaseH-like_sf"/>
</dbReference>
<dbReference type="InterPro" id="IPR013520">
    <property type="entry name" value="Ribonucl_H"/>
</dbReference>
<evidence type="ECO:0000256" key="1">
    <source>
        <dbReference type="ARBA" id="ARBA00022722"/>
    </source>
</evidence>
<evidence type="ECO:0000259" key="4">
    <source>
        <dbReference type="SMART" id="SM00479"/>
    </source>
</evidence>
<organism evidence="5 6">
    <name type="scientific">Achromobacter mucicolens</name>
    <dbReference type="NCBI Taxonomy" id="1389922"/>
    <lineage>
        <taxon>Bacteria</taxon>
        <taxon>Pseudomonadati</taxon>
        <taxon>Pseudomonadota</taxon>
        <taxon>Betaproteobacteria</taxon>
        <taxon>Burkholderiales</taxon>
        <taxon>Alcaligenaceae</taxon>
        <taxon>Achromobacter</taxon>
    </lineage>
</organism>
<feature type="domain" description="Exonuclease" evidence="4">
    <location>
        <begin position="55"/>
        <end position="230"/>
    </location>
</feature>
<dbReference type="PANTHER" id="PTHR30231:SF4">
    <property type="entry name" value="PROTEIN NEN2"/>
    <property type="match status" value="1"/>
</dbReference>
<comment type="caution">
    <text evidence="5">The sequence shown here is derived from an EMBL/GenBank/DDBJ whole genome shotgun (WGS) entry which is preliminary data.</text>
</comment>
<dbReference type="GO" id="GO:0004527">
    <property type="term" value="F:exonuclease activity"/>
    <property type="evidence" value="ECO:0007669"/>
    <property type="project" value="UniProtKB-KW"/>
</dbReference>
<dbReference type="EMBL" id="JAOBZK010000084">
    <property type="protein sequence ID" value="MDH1181967.1"/>
    <property type="molecule type" value="Genomic_DNA"/>
</dbReference>
<dbReference type="Gene3D" id="3.30.420.10">
    <property type="entry name" value="Ribonuclease H-like superfamily/Ribonuclease H"/>
    <property type="match status" value="1"/>
</dbReference>